<comment type="caution">
    <text evidence="3">The sequence shown here is derived from an EMBL/GenBank/DDBJ whole genome shotgun (WGS) entry which is preliminary data.</text>
</comment>
<dbReference type="Gene3D" id="3.40.50.10330">
    <property type="entry name" value="Probable inorganic polyphosphate/atp-NAD kinase, domain 1"/>
    <property type="match status" value="1"/>
</dbReference>
<dbReference type="Pfam" id="PF00781">
    <property type="entry name" value="DAGK_cat"/>
    <property type="match status" value="1"/>
</dbReference>
<keyword evidence="3" id="KW-0808">Transferase</keyword>
<dbReference type="SUPFAM" id="SSF111331">
    <property type="entry name" value="NAD kinase/diacylglycerol kinase-like"/>
    <property type="match status" value="1"/>
</dbReference>
<accession>A0A5R8Z471</accession>
<keyword evidence="4" id="KW-1185">Reference proteome</keyword>
<protein>
    <submittedName>
        <fullName evidence="3">Diacylglycerol kinase family lipid kinase</fullName>
    </submittedName>
</protein>
<dbReference type="InterPro" id="IPR045540">
    <property type="entry name" value="YegS/DAGK_C"/>
</dbReference>
<organism evidence="3 4">
    <name type="scientific">Microbispora triticiradicis</name>
    <dbReference type="NCBI Taxonomy" id="2200763"/>
    <lineage>
        <taxon>Bacteria</taxon>
        <taxon>Bacillati</taxon>
        <taxon>Actinomycetota</taxon>
        <taxon>Actinomycetes</taxon>
        <taxon>Streptosporangiales</taxon>
        <taxon>Streptosporangiaceae</taxon>
        <taxon>Microbispora</taxon>
    </lineage>
</organism>
<dbReference type="PROSITE" id="PS50146">
    <property type="entry name" value="DAGK"/>
    <property type="match status" value="1"/>
</dbReference>
<feature type="region of interest" description="Disordered" evidence="1">
    <location>
        <begin position="1"/>
        <end position="63"/>
    </location>
</feature>
<sequence length="356" mass="37919">MVKSADRQSAGAVAAPDPAAPATAAPRTVARRTDASRAEQPGAARTEAPATKDLDTKASRTKAPRVAVIAHRKKTIGGGLDELRKLITGYEVEDLLWYEIPKSKKAPKKVRQALKEGAELFFVWGGDGTVQRCVDALAGSDAAVAIVPAGTANLLARNLEIPEDLAEAVRIGFEGRRARLDLGKINGEHFAVMAGVGLDAEMIADADRGLKDRLGRLAYIWTGLRHVGGSVTPMKVKVDGNDWFEGDASCVLVGNVGTVTGGIDVFEDARYDDGWLEVGVSTAEGPIQWARTLGRMSAGNAEKSPFVRITRARKVSVKLQTPMAYELDGGARDRVKRITVKVVPEAVTLCLPDTTG</sequence>
<reference evidence="3" key="1">
    <citation type="submission" date="2019-05" db="EMBL/GenBank/DDBJ databases">
        <title>Isolation, diversity and antifungal activity of Actinobacteria from wheat.</title>
        <authorList>
            <person name="Yu B."/>
        </authorList>
    </citation>
    <scope>NUCLEOTIDE SEQUENCE [LARGE SCALE GENOMIC DNA]</scope>
    <source>
        <strain evidence="3">NEAU-HEGS1-5</strain>
    </source>
</reference>
<dbReference type="Pfam" id="PF19279">
    <property type="entry name" value="YegS_C"/>
    <property type="match status" value="1"/>
</dbReference>
<dbReference type="PANTHER" id="PTHR30492">
    <property type="entry name" value="METHYLGLYOXAL SYNTHASE"/>
    <property type="match status" value="1"/>
</dbReference>
<dbReference type="EMBL" id="VANP01000004">
    <property type="protein sequence ID" value="TLP60588.1"/>
    <property type="molecule type" value="Genomic_DNA"/>
</dbReference>
<name>A0A5R8Z471_9ACTN</name>
<dbReference type="GO" id="GO:0008929">
    <property type="term" value="F:methylglyoxal synthase activity"/>
    <property type="evidence" value="ECO:0007669"/>
    <property type="project" value="InterPro"/>
</dbReference>
<dbReference type="InterPro" id="IPR016064">
    <property type="entry name" value="NAD/diacylglycerol_kinase_sf"/>
</dbReference>
<dbReference type="GO" id="GO:0019242">
    <property type="term" value="P:methylglyoxal biosynthetic process"/>
    <property type="evidence" value="ECO:0007669"/>
    <property type="project" value="InterPro"/>
</dbReference>
<dbReference type="Gene3D" id="2.60.200.40">
    <property type="match status" value="1"/>
</dbReference>
<dbReference type="AlphaFoldDB" id="A0A5R8Z471"/>
<dbReference type="GO" id="GO:0016301">
    <property type="term" value="F:kinase activity"/>
    <property type="evidence" value="ECO:0007669"/>
    <property type="project" value="UniProtKB-KW"/>
</dbReference>
<keyword evidence="3" id="KW-0418">Kinase</keyword>
<feature type="compositionally biased region" description="Low complexity" evidence="1">
    <location>
        <begin position="12"/>
        <end position="28"/>
    </location>
</feature>
<dbReference type="Proteomes" id="UP000309033">
    <property type="component" value="Unassembled WGS sequence"/>
</dbReference>
<evidence type="ECO:0000259" key="2">
    <source>
        <dbReference type="PROSITE" id="PS50146"/>
    </source>
</evidence>
<dbReference type="PANTHER" id="PTHR30492:SF0">
    <property type="entry name" value="METHYLGLYOXAL SYNTHASE"/>
    <property type="match status" value="1"/>
</dbReference>
<feature type="domain" description="DAGKc" evidence="2">
    <location>
        <begin position="61"/>
        <end position="189"/>
    </location>
</feature>
<dbReference type="InterPro" id="IPR004363">
    <property type="entry name" value="Methylgl_synth"/>
</dbReference>
<dbReference type="InterPro" id="IPR017438">
    <property type="entry name" value="ATP-NAD_kinase_N"/>
</dbReference>
<evidence type="ECO:0000313" key="4">
    <source>
        <dbReference type="Proteomes" id="UP000309033"/>
    </source>
</evidence>
<proteinExistence type="predicted"/>
<dbReference type="GO" id="GO:0005829">
    <property type="term" value="C:cytosol"/>
    <property type="evidence" value="ECO:0007669"/>
    <property type="project" value="TreeGrafter"/>
</dbReference>
<evidence type="ECO:0000256" key="1">
    <source>
        <dbReference type="SAM" id="MobiDB-lite"/>
    </source>
</evidence>
<dbReference type="InterPro" id="IPR001206">
    <property type="entry name" value="Diacylglycerol_kinase_cat_dom"/>
</dbReference>
<gene>
    <name evidence="3" type="ORF">FED44_11780</name>
</gene>
<dbReference type="OrthoDB" id="3171056at2"/>
<evidence type="ECO:0000313" key="3">
    <source>
        <dbReference type="EMBL" id="TLP60588.1"/>
    </source>
</evidence>